<keyword evidence="3" id="KW-0805">Transcription regulation</keyword>
<dbReference type="PANTHER" id="PTHR47660">
    <property type="entry name" value="TRANSCRIPTION FACTOR WITH C2H2 AND ZN(2)-CYS(6) DNA BINDING DOMAIN (EUROFUNG)-RELATED-RELATED"/>
    <property type="match status" value="1"/>
</dbReference>
<feature type="region of interest" description="Disordered" evidence="6">
    <location>
        <begin position="1"/>
        <end position="26"/>
    </location>
</feature>
<dbReference type="PANTHER" id="PTHR47660:SF2">
    <property type="entry name" value="TRANSCRIPTION FACTOR WITH C2H2 AND ZN(2)-CYS(6) DNA BINDING DOMAIN (EUROFUNG)"/>
    <property type="match status" value="1"/>
</dbReference>
<dbReference type="RefSeq" id="XP_011328423.1">
    <property type="nucleotide sequence ID" value="XM_011330121.1"/>
</dbReference>
<dbReference type="Pfam" id="PF00172">
    <property type="entry name" value="Zn_clus"/>
    <property type="match status" value="1"/>
</dbReference>
<evidence type="ECO:0000259" key="7">
    <source>
        <dbReference type="PROSITE" id="PS50048"/>
    </source>
</evidence>
<dbReference type="InterPro" id="IPR007219">
    <property type="entry name" value="XnlR_reg_dom"/>
</dbReference>
<reference evidence="8" key="2">
    <citation type="journal article" date="2010" name="Nature">
        <title>Comparative genomics reveals mobile pathogenicity chromosomes in Fusarium.</title>
        <authorList>
            <person name="Ma L.J."/>
            <person name="van der Does H.C."/>
            <person name="Borkovich K.A."/>
            <person name="Coleman J.J."/>
            <person name="Daboussi M.J."/>
            <person name="Di Pietro A."/>
            <person name="Dufresne M."/>
            <person name="Freitag M."/>
            <person name="Grabherr M."/>
            <person name="Henrissat B."/>
            <person name="Houterman P.M."/>
            <person name="Kang S."/>
            <person name="Shim W.B."/>
            <person name="Woloshuk C."/>
            <person name="Xie X."/>
            <person name="Xu J.R."/>
            <person name="Antoniw J."/>
            <person name="Baker S.E."/>
            <person name="Bluhm B.H."/>
            <person name="Breakspear A."/>
            <person name="Brown D.W."/>
            <person name="Butchko R.A."/>
            <person name="Chapman S."/>
            <person name="Coulson R."/>
            <person name="Coutinho P.M."/>
            <person name="Danchin E.G."/>
            <person name="Diener A."/>
            <person name="Gale L.R."/>
            <person name="Gardiner D.M."/>
            <person name="Goff S."/>
            <person name="Hammond-Kosack K.E."/>
            <person name="Hilburn K."/>
            <person name="Hua-Van A."/>
            <person name="Jonkers W."/>
            <person name="Kazan K."/>
            <person name="Kodira C.D."/>
            <person name="Koehrsen M."/>
            <person name="Kumar L."/>
            <person name="Lee Y.H."/>
            <person name="Li L."/>
            <person name="Manners J.M."/>
            <person name="Miranda-Saavedra D."/>
            <person name="Mukherjee M."/>
            <person name="Park G."/>
            <person name="Park J."/>
            <person name="Park S.Y."/>
            <person name="Proctor R.H."/>
            <person name="Regev A."/>
            <person name="Ruiz-Roldan M.C."/>
            <person name="Sain D."/>
            <person name="Sakthikumar S."/>
            <person name="Sykes S."/>
            <person name="Schwartz D.C."/>
            <person name="Turgeon B.G."/>
            <person name="Wapinski I."/>
            <person name="Yoder O."/>
            <person name="Young S."/>
            <person name="Zeng Q."/>
            <person name="Zhou S."/>
            <person name="Galagan J."/>
            <person name="Cuomo C.A."/>
            <person name="Kistler H.C."/>
            <person name="Rep M."/>
        </authorList>
    </citation>
    <scope>GENOME REANNOTATION</scope>
    <source>
        <strain evidence="8">PH-1 / ATCC MYA-4620 / FGSC 9075 / NRRL 31084</strain>
    </source>
</reference>
<evidence type="ECO:0000313" key="8">
    <source>
        <dbReference type="EnsemblFungi" id="CEF85024"/>
    </source>
</evidence>
<dbReference type="EnsemblFungi" id="CEF85024">
    <property type="protein sequence ID" value="CEF85024"/>
    <property type="gene ID" value="FGRRES_09331"/>
</dbReference>
<dbReference type="GO" id="GO:0006351">
    <property type="term" value="P:DNA-templated transcription"/>
    <property type="evidence" value="ECO:0007669"/>
    <property type="project" value="InterPro"/>
</dbReference>
<dbReference type="PROSITE" id="PS00463">
    <property type="entry name" value="ZN2_CY6_FUNGAL_1"/>
    <property type="match status" value="1"/>
</dbReference>
<dbReference type="CDD" id="cd12148">
    <property type="entry name" value="fungal_TF_MHR"/>
    <property type="match status" value="1"/>
</dbReference>
<organism evidence="8">
    <name type="scientific">Gibberella zeae (strain ATCC MYA-4620 / CBS 123657 / FGSC 9075 / NRRL 31084 / PH-1)</name>
    <name type="common">Wheat head blight fungus</name>
    <name type="synonym">Fusarium graminearum</name>
    <dbReference type="NCBI Taxonomy" id="229533"/>
    <lineage>
        <taxon>Eukaryota</taxon>
        <taxon>Fungi</taxon>
        <taxon>Dikarya</taxon>
        <taxon>Ascomycota</taxon>
        <taxon>Pezizomycotina</taxon>
        <taxon>Sordariomycetes</taxon>
        <taxon>Hypocreomycetidae</taxon>
        <taxon>Hypocreales</taxon>
        <taxon>Nectriaceae</taxon>
        <taxon>Fusarium</taxon>
    </lineage>
</organism>
<dbReference type="OrthoDB" id="3945418at2759"/>
<dbReference type="Pfam" id="PF04082">
    <property type="entry name" value="Fungal_trans"/>
    <property type="match status" value="1"/>
</dbReference>
<protein>
    <recommendedName>
        <fullName evidence="7">Zn(2)-C6 fungal-type domain-containing protein</fullName>
    </recommendedName>
</protein>
<dbReference type="SMART" id="SM00066">
    <property type="entry name" value="GAL4"/>
    <property type="match status" value="1"/>
</dbReference>
<keyword evidence="4" id="KW-0804">Transcription</keyword>
<dbReference type="EMBL" id="HG970335">
    <property type="status" value="NOT_ANNOTATED_CDS"/>
    <property type="molecule type" value="Genomic_DNA"/>
</dbReference>
<dbReference type="PHI-base" id="PHI:1765"/>
<dbReference type="HOGENOM" id="CLU_012538_3_0_1"/>
<evidence type="ECO:0000256" key="4">
    <source>
        <dbReference type="ARBA" id="ARBA00023163"/>
    </source>
</evidence>
<gene>
    <name evidence="8" type="primary">FG09331.1</name>
</gene>
<keyword evidence="2" id="KW-0862">Zinc</keyword>
<dbReference type="GO" id="GO:0000981">
    <property type="term" value="F:DNA-binding transcription factor activity, RNA polymerase II-specific"/>
    <property type="evidence" value="ECO:0007669"/>
    <property type="project" value="InterPro"/>
</dbReference>
<evidence type="ECO:0000256" key="3">
    <source>
        <dbReference type="ARBA" id="ARBA00023015"/>
    </source>
</evidence>
<dbReference type="InterPro" id="IPR001138">
    <property type="entry name" value="Zn2Cys6_DnaBD"/>
</dbReference>
<evidence type="ECO:0000256" key="5">
    <source>
        <dbReference type="ARBA" id="ARBA00023242"/>
    </source>
</evidence>
<feature type="domain" description="Zn(2)-C6 fungal-type" evidence="7">
    <location>
        <begin position="83"/>
        <end position="112"/>
    </location>
</feature>
<keyword evidence="5" id="KW-0539">Nucleus</keyword>
<dbReference type="InterPro" id="IPR036864">
    <property type="entry name" value="Zn2-C6_fun-type_DNA-bd_sf"/>
</dbReference>
<dbReference type="SUPFAM" id="SSF57701">
    <property type="entry name" value="Zn2/Cys6 DNA-binding domain"/>
    <property type="match status" value="1"/>
</dbReference>
<dbReference type="CDD" id="cd00067">
    <property type="entry name" value="GAL4"/>
    <property type="match status" value="1"/>
</dbReference>
<sequence>MPTRFTSTSFHHFQEPSPNMSTPQQAPQCPTCNKPIAFSRNECPFCHKSFSRVDASTRHARSCPARKGRALLRHIKPGKKSRACDNCARLHISCNSEVPCARCSARQVACNYSTLCHDISHRAVAGELPKDGRHSLSFLLQASDPSHNSMDVNVAAEPERTLEEPTWSRQESETTGWVPGTVDPKFLLLNLSDMLLDEPLDYESTEGDLQFQSIFDPPSATNTLTTRVAALSSSLQSMTTNKPYLKEELDYSFQSGFFTVSHFQNAFIIFFRRRHYHKPPIHWPTFDLDKIASHLLLAAVLTGTAYLQYLDRSSQNPLTASLLEVAEKYIFKEVKRLADQNMTPLASRHMLEVCQAAVLMNSLEGSTNHIEGRRRIASKRIPTLLAVLRKSGVVGLKHEPHQGEMDWDSFIHRETCIRVVSWTFINDSLMSLFCNHPPAMTVEEMTGHIPCRSELWEADSNTSFQQHINNPAGSYPLKCNEAISGLLAQDWTGSTKESFGRLDISDLFFICEGLVRHVFHCRTSMVTPDYTAMVLRALDRWDCLWVNALARVPVDERRWLGIAKHSPEVVAILRRTIELSGTKEAENSAYMQCIAAYDSAIFHEFVQKYGLRESATSGR</sequence>
<evidence type="ECO:0000256" key="1">
    <source>
        <dbReference type="ARBA" id="ARBA00022723"/>
    </source>
</evidence>
<evidence type="ECO:0000256" key="2">
    <source>
        <dbReference type="ARBA" id="ARBA00022833"/>
    </source>
</evidence>
<dbReference type="GO" id="GO:0008270">
    <property type="term" value="F:zinc ion binding"/>
    <property type="evidence" value="ECO:0007669"/>
    <property type="project" value="InterPro"/>
</dbReference>
<dbReference type="AlphaFoldDB" id="I1RY91"/>
<accession>A0A098DUI6</accession>
<reference evidence="8" key="3">
    <citation type="submission" date="2017-01" db="UniProtKB">
        <authorList>
            <consortium name="EnsemblFungi"/>
        </authorList>
    </citation>
    <scope>IDENTIFICATION</scope>
    <source>
        <strain evidence="8">PH-1 / ATCC MYA-4620 / FGSC 9075 / NRRL 31084</strain>
    </source>
</reference>
<reference evidence="8" key="1">
    <citation type="journal article" date="2007" name="Science">
        <title>The Fusarium graminearum genome reveals a link between localized polymorphism and pathogen specialization.</title>
        <authorList>
            <person name="Cuomo C.A."/>
            <person name="Gueldener U."/>
            <person name="Xu J.-R."/>
            <person name="Trail F."/>
            <person name="Turgeon B.G."/>
            <person name="Di Pietro A."/>
            <person name="Walton J.D."/>
            <person name="Ma L.-J."/>
            <person name="Baker S.E."/>
            <person name="Rep M."/>
            <person name="Adam G."/>
            <person name="Antoniw J."/>
            <person name="Baldwin T."/>
            <person name="Calvo S.E."/>
            <person name="Chang Y.-L."/>
            <person name="DeCaprio D."/>
            <person name="Gale L.R."/>
            <person name="Gnerre S."/>
            <person name="Goswami R.S."/>
            <person name="Hammond-Kosack K."/>
            <person name="Harris L.J."/>
            <person name="Hilburn K."/>
            <person name="Kennell J.C."/>
            <person name="Kroken S."/>
            <person name="Magnuson J.K."/>
            <person name="Mannhaupt G."/>
            <person name="Mauceli E.W."/>
            <person name="Mewes H.-W."/>
            <person name="Mitterbauer R."/>
            <person name="Muehlbauer G."/>
            <person name="Muensterkoetter M."/>
            <person name="Nelson D."/>
            <person name="O'Donnell K."/>
            <person name="Ouellet T."/>
            <person name="Qi W."/>
            <person name="Quesneville H."/>
            <person name="Roncero M.I.G."/>
            <person name="Seong K.-Y."/>
            <person name="Tetko I.V."/>
            <person name="Urban M."/>
            <person name="Waalwijk C."/>
            <person name="Ward T.J."/>
            <person name="Yao J."/>
            <person name="Birren B.W."/>
            <person name="Kistler H.C."/>
        </authorList>
    </citation>
    <scope>NUCLEOTIDE SEQUENCE [LARGE SCALE GENOMIC DNA]</scope>
    <source>
        <strain evidence="8">PH-1 / ATCC MYA-4620 / FGSC 9075 / NRRL 31084</strain>
    </source>
</reference>
<dbReference type="GO" id="GO:0003677">
    <property type="term" value="F:DNA binding"/>
    <property type="evidence" value="ECO:0007669"/>
    <property type="project" value="InterPro"/>
</dbReference>
<proteinExistence type="predicted"/>
<keyword evidence="1" id="KW-0479">Metal-binding</keyword>
<dbReference type="KEGG" id="fgr:FGSG_09331"/>
<dbReference type="PROSITE" id="PS50048">
    <property type="entry name" value="ZN2_CY6_FUNGAL_2"/>
    <property type="match status" value="1"/>
</dbReference>
<dbReference type="Gene3D" id="4.10.240.10">
    <property type="entry name" value="Zn(2)-C6 fungal-type DNA-binding domain"/>
    <property type="match status" value="1"/>
</dbReference>
<accession>I1RY91</accession>
<name>I1RY91_GIBZE</name>
<evidence type="ECO:0000256" key="6">
    <source>
        <dbReference type="SAM" id="MobiDB-lite"/>
    </source>
</evidence>